<dbReference type="RefSeq" id="WP_394825640.1">
    <property type="nucleotide sequence ID" value="NZ_CP089984.1"/>
</dbReference>
<sequence>MVDSSSGVAAGADPARVQVILPRGPTPVWLEDRGPRRSEGEIAAFEARIGYPLPADYREFLLRYNGGSPVVGDVVGRDDTDAPYEHGDAVRTFLALPRRVDGPDPEVPGYARLELPEEHPWQTPRNILQIGDDAGGNAFMLDLKSGLVTFWDHASNRPPEDRRVLGDDFFDFLCRFVTLEERAARDAAEKEAERLAIEEGPMPAGVEAYCEQLKGRFPHIRTWVRAACVRVFHEKGYFALHADEASRHVFDLACWLRQATTGKPIDPKVLGDELMTAWSPTRGGFGLGGYAPRFVEDWFADRVARGTLVVARWSLRRRESGARLTDAAIAELVARCGG</sequence>
<reference evidence="2 3" key="1">
    <citation type="submission" date="2021-12" db="EMBL/GenBank/DDBJ databases">
        <title>Discovery of the Pendulisporaceae a myxobacterial family with distinct sporulation behavior and unique specialized metabolism.</title>
        <authorList>
            <person name="Garcia R."/>
            <person name="Popoff A."/>
            <person name="Bader C.D."/>
            <person name="Loehr J."/>
            <person name="Walesch S."/>
            <person name="Walt C."/>
            <person name="Boldt J."/>
            <person name="Bunk B."/>
            <person name="Haeckl F.J.F.P.J."/>
            <person name="Gunesch A.P."/>
            <person name="Birkelbach J."/>
            <person name="Nuebel U."/>
            <person name="Pietschmann T."/>
            <person name="Bach T."/>
            <person name="Mueller R."/>
        </authorList>
    </citation>
    <scope>NUCLEOTIDE SEQUENCE [LARGE SCALE GENOMIC DNA]</scope>
    <source>
        <strain evidence="2 3">MSr11954</strain>
    </source>
</reference>
<gene>
    <name evidence="2" type="ORF">LZC94_01780</name>
</gene>
<feature type="domain" description="Knr4/Smi1-like" evidence="1">
    <location>
        <begin position="36"/>
        <end position="175"/>
    </location>
</feature>
<evidence type="ECO:0000259" key="1">
    <source>
        <dbReference type="SMART" id="SM00860"/>
    </source>
</evidence>
<organism evidence="2 3">
    <name type="scientific">Pendulispora albinea</name>
    <dbReference type="NCBI Taxonomy" id="2741071"/>
    <lineage>
        <taxon>Bacteria</taxon>
        <taxon>Pseudomonadati</taxon>
        <taxon>Myxococcota</taxon>
        <taxon>Myxococcia</taxon>
        <taxon>Myxococcales</taxon>
        <taxon>Sorangiineae</taxon>
        <taxon>Pendulisporaceae</taxon>
        <taxon>Pendulispora</taxon>
    </lineage>
</organism>
<dbReference type="Gene3D" id="3.40.1580.10">
    <property type="entry name" value="SMI1/KNR4-like"/>
    <property type="match status" value="1"/>
</dbReference>
<dbReference type="SUPFAM" id="SSF160631">
    <property type="entry name" value="SMI1/KNR4-like"/>
    <property type="match status" value="1"/>
</dbReference>
<accession>A0ABZ2LZ69</accession>
<protein>
    <submittedName>
        <fullName evidence="2">SMI1/KNR4 family protein</fullName>
    </submittedName>
</protein>
<keyword evidence="3" id="KW-1185">Reference proteome</keyword>
<dbReference type="InterPro" id="IPR037883">
    <property type="entry name" value="Knr4/Smi1-like_sf"/>
</dbReference>
<proteinExistence type="predicted"/>
<evidence type="ECO:0000313" key="2">
    <source>
        <dbReference type="EMBL" id="WXB16010.1"/>
    </source>
</evidence>
<evidence type="ECO:0000313" key="3">
    <source>
        <dbReference type="Proteomes" id="UP001370348"/>
    </source>
</evidence>
<dbReference type="SMART" id="SM00860">
    <property type="entry name" value="SMI1_KNR4"/>
    <property type="match status" value="1"/>
</dbReference>
<name>A0ABZ2LZ69_9BACT</name>
<dbReference type="Proteomes" id="UP001370348">
    <property type="component" value="Chromosome"/>
</dbReference>
<dbReference type="Pfam" id="PF09346">
    <property type="entry name" value="SMI1_KNR4"/>
    <property type="match status" value="1"/>
</dbReference>
<dbReference type="InterPro" id="IPR018958">
    <property type="entry name" value="Knr4/Smi1-like_dom"/>
</dbReference>
<dbReference type="EMBL" id="CP089984">
    <property type="protein sequence ID" value="WXB16010.1"/>
    <property type="molecule type" value="Genomic_DNA"/>
</dbReference>